<evidence type="ECO:0000313" key="2">
    <source>
        <dbReference type="EMBL" id="RXK42359.1"/>
    </source>
</evidence>
<organism evidence="2 3">
    <name type="scientific">Tremella mesenterica</name>
    <name type="common">Jelly fungus</name>
    <dbReference type="NCBI Taxonomy" id="5217"/>
    <lineage>
        <taxon>Eukaryota</taxon>
        <taxon>Fungi</taxon>
        <taxon>Dikarya</taxon>
        <taxon>Basidiomycota</taxon>
        <taxon>Agaricomycotina</taxon>
        <taxon>Tremellomycetes</taxon>
        <taxon>Tremellales</taxon>
        <taxon>Tremellaceae</taxon>
        <taxon>Tremella</taxon>
    </lineage>
</organism>
<dbReference type="OMA" id="MMVSCLE"/>
<comment type="caution">
    <text evidence="2">The sequence shown here is derived from an EMBL/GenBank/DDBJ whole genome shotgun (WGS) entry which is preliminary data.</text>
</comment>
<dbReference type="EMBL" id="SDIL01000002">
    <property type="protein sequence ID" value="RXK42359.1"/>
    <property type="molecule type" value="Genomic_DNA"/>
</dbReference>
<proteinExistence type="predicted"/>
<reference evidence="2 3" key="1">
    <citation type="submission" date="2016-06" db="EMBL/GenBank/DDBJ databases">
        <title>Evolution of pathogenesis and genome organization in the Tremellales.</title>
        <authorList>
            <person name="Cuomo C."/>
            <person name="Litvintseva A."/>
            <person name="Heitman J."/>
            <person name="Chen Y."/>
            <person name="Sun S."/>
            <person name="Springer D."/>
            <person name="Dromer F."/>
            <person name="Young S."/>
            <person name="Zeng Q."/>
            <person name="Chapman S."/>
            <person name="Gujja S."/>
            <person name="Saif S."/>
            <person name="Birren B."/>
        </authorList>
    </citation>
    <scope>NUCLEOTIDE SEQUENCE [LARGE SCALE GENOMIC DNA]</scope>
    <source>
        <strain evidence="2 3">ATCC 28783</strain>
    </source>
</reference>
<feature type="compositionally biased region" description="Basic and acidic residues" evidence="1">
    <location>
        <begin position="57"/>
        <end position="77"/>
    </location>
</feature>
<name>A0A4Q1BW25_TREME</name>
<dbReference type="Proteomes" id="UP000289152">
    <property type="component" value="Unassembled WGS sequence"/>
</dbReference>
<protein>
    <submittedName>
        <fullName evidence="2">Uncharacterized protein</fullName>
    </submittedName>
</protein>
<accession>A0A4Q1BW25</accession>
<dbReference type="OrthoDB" id="3264102at2759"/>
<feature type="region of interest" description="Disordered" evidence="1">
    <location>
        <begin position="1"/>
        <end position="116"/>
    </location>
</feature>
<sequence length="116" mass="12060">MGSCISSPDKGGQKLGSAPPTPSPTPAAGRAAAPVSNNRPTRSGPPPQVLGGNGTEGDPREVARRAAEMRLDKERNKGVNSSNPSAGKLSRQLEATRKAPSQPPPNERLMDAGRWN</sequence>
<dbReference type="InParanoid" id="A0A4Q1BW25"/>
<keyword evidence="3" id="KW-1185">Reference proteome</keyword>
<dbReference type="AlphaFoldDB" id="A0A4Q1BW25"/>
<dbReference type="VEuPathDB" id="FungiDB:TREMEDRAFT_63501"/>
<evidence type="ECO:0000313" key="3">
    <source>
        <dbReference type="Proteomes" id="UP000289152"/>
    </source>
</evidence>
<gene>
    <name evidence="2" type="ORF">M231_00349</name>
</gene>
<evidence type="ECO:0000256" key="1">
    <source>
        <dbReference type="SAM" id="MobiDB-lite"/>
    </source>
</evidence>